<sequence>MKQEVLSNTVDILHKIETIEKEVTDLKLSVLKKLTPTGKKVISLKGVIKGIDVTDKDVNFAKKSLFQQRNISISP</sequence>
<name>A0A0B0EKC4_9BACT</name>
<dbReference type="eggNOG" id="ENOG502ZDGB">
    <property type="taxonomic scope" value="Bacteria"/>
</dbReference>
<dbReference type="EMBL" id="JRYO01000056">
    <property type="protein sequence ID" value="KHE93502.1"/>
    <property type="molecule type" value="Genomic_DNA"/>
</dbReference>
<evidence type="ECO:0000313" key="2">
    <source>
        <dbReference type="Proteomes" id="UP000030652"/>
    </source>
</evidence>
<comment type="caution">
    <text evidence="1">The sequence shown here is derived from an EMBL/GenBank/DDBJ whole genome shotgun (WGS) entry which is preliminary data.</text>
</comment>
<accession>A0A0B0EKC4</accession>
<reference evidence="1 2" key="1">
    <citation type="submission" date="2014-10" db="EMBL/GenBank/DDBJ databases">
        <title>Draft genome of anammox bacterium scalindua brodae, obtained using differential coverage binning of sequence data from two enrichment reactors.</title>
        <authorList>
            <person name="Speth D.R."/>
            <person name="Russ L."/>
            <person name="Kartal B."/>
            <person name="Op den Camp H.J."/>
            <person name="Dutilh B.E."/>
            <person name="Jetten M.S."/>
        </authorList>
    </citation>
    <scope>NUCLEOTIDE SEQUENCE [LARGE SCALE GENOMIC DNA]</scope>
    <source>
        <strain evidence="1">RU1</strain>
    </source>
</reference>
<evidence type="ECO:0000313" key="1">
    <source>
        <dbReference type="EMBL" id="KHE93502.1"/>
    </source>
</evidence>
<dbReference type="Proteomes" id="UP000030652">
    <property type="component" value="Unassembled WGS sequence"/>
</dbReference>
<proteinExistence type="predicted"/>
<gene>
    <name evidence="1" type="ORF">SCABRO_00797</name>
</gene>
<dbReference type="AlphaFoldDB" id="A0A0B0EKC4"/>
<organism evidence="1 2">
    <name type="scientific">Candidatus Scalindua brodae</name>
    <dbReference type="NCBI Taxonomy" id="237368"/>
    <lineage>
        <taxon>Bacteria</taxon>
        <taxon>Pseudomonadati</taxon>
        <taxon>Planctomycetota</taxon>
        <taxon>Candidatus Brocadiia</taxon>
        <taxon>Candidatus Brocadiales</taxon>
        <taxon>Candidatus Scalinduaceae</taxon>
        <taxon>Candidatus Scalindua</taxon>
    </lineage>
</organism>
<protein>
    <submittedName>
        <fullName evidence="1">Uncharacterized protein</fullName>
    </submittedName>
</protein>